<evidence type="ECO:0000313" key="3">
    <source>
        <dbReference type="Proteomes" id="UP000663802"/>
    </source>
</evidence>
<evidence type="ECO:0000259" key="1">
    <source>
        <dbReference type="PROSITE" id="PS50902"/>
    </source>
</evidence>
<name>A0ABQ1EAA6_9CLOT</name>
<dbReference type="SUPFAM" id="SSF52218">
    <property type="entry name" value="Flavoproteins"/>
    <property type="match status" value="1"/>
</dbReference>
<dbReference type="PROSITE" id="PS50902">
    <property type="entry name" value="FLAVODOXIN_LIKE"/>
    <property type="match status" value="1"/>
</dbReference>
<evidence type="ECO:0000313" key="2">
    <source>
        <dbReference type="EMBL" id="GFZ31722.1"/>
    </source>
</evidence>
<dbReference type="InterPro" id="IPR008254">
    <property type="entry name" value="Flavodoxin/NO_synth"/>
</dbReference>
<proteinExistence type="predicted"/>
<dbReference type="InterPro" id="IPR052200">
    <property type="entry name" value="Protoporphyrinogen_IX_DH"/>
</dbReference>
<dbReference type="RefSeq" id="WP_206870019.1">
    <property type="nucleotide sequence ID" value="NZ_BMBA01000002.1"/>
</dbReference>
<dbReference type="EMBL" id="BMBA01000002">
    <property type="protein sequence ID" value="GFZ31722.1"/>
    <property type="molecule type" value="Genomic_DNA"/>
</dbReference>
<protein>
    <submittedName>
        <fullName evidence="2">Flavodoxin</fullName>
    </submittedName>
</protein>
<reference evidence="2 3" key="1">
    <citation type="journal article" date="2021" name="Int. J. Syst. Evol. Microbiol.">
        <title>Clostridium zeae sp. nov., isolated from corn silage.</title>
        <authorList>
            <person name="Kobayashi H."/>
            <person name="Tanizawa Y."/>
            <person name="Yagura M."/>
            <person name="Sakamoto M."/>
            <person name="Ohkuma M."/>
            <person name="Tohno M."/>
        </authorList>
    </citation>
    <scope>NUCLEOTIDE SEQUENCE [LARGE SCALE GENOMIC DNA]</scope>
    <source>
        <strain evidence="2 3">CSC2</strain>
    </source>
</reference>
<organism evidence="2 3">
    <name type="scientific">Clostridium zeae</name>
    <dbReference type="NCBI Taxonomy" id="2759022"/>
    <lineage>
        <taxon>Bacteria</taxon>
        <taxon>Bacillati</taxon>
        <taxon>Bacillota</taxon>
        <taxon>Clostridia</taxon>
        <taxon>Eubacteriales</taxon>
        <taxon>Clostridiaceae</taxon>
        <taxon>Clostridium</taxon>
    </lineage>
</organism>
<sequence length="150" mass="16556">MKTIIIYSSYHHGNTKKVALAMSEAINAEVLEEVQAKSIDFSKYDLIGFGSGIYAFGFNKKMVDLIENANLKDKKVFVFSTNDSGSTKNHKAVLDILNSKDAKILGNFSCKGWDTFGPFKLIGGVSKNHPDEVDLKAAKDFVKNICDNNL</sequence>
<feature type="domain" description="Flavodoxin-like" evidence="1">
    <location>
        <begin position="4"/>
        <end position="146"/>
    </location>
</feature>
<dbReference type="InterPro" id="IPR029039">
    <property type="entry name" value="Flavoprotein-like_sf"/>
</dbReference>
<dbReference type="Pfam" id="PF12724">
    <property type="entry name" value="Flavodoxin_5"/>
    <property type="match status" value="1"/>
</dbReference>
<accession>A0ABQ1EAA6</accession>
<gene>
    <name evidence="2" type="ORF">CSC2_22480</name>
</gene>
<dbReference type="InterPro" id="IPR026816">
    <property type="entry name" value="Flavodoxin_dom"/>
</dbReference>
<dbReference type="PANTHER" id="PTHR38030:SF2">
    <property type="entry name" value="PROTOPORPHYRINOGEN IX DEHYDROGENASE [QUINONE]"/>
    <property type="match status" value="1"/>
</dbReference>
<dbReference type="PANTHER" id="PTHR38030">
    <property type="entry name" value="PROTOPORPHYRINOGEN IX DEHYDROGENASE [MENAQUINONE]"/>
    <property type="match status" value="1"/>
</dbReference>
<comment type="caution">
    <text evidence="2">The sequence shown here is derived from an EMBL/GenBank/DDBJ whole genome shotgun (WGS) entry which is preliminary data.</text>
</comment>
<dbReference type="Proteomes" id="UP000663802">
    <property type="component" value="Unassembled WGS sequence"/>
</dbReference>
<dbReference type="Gene3D" id="3.40.50.360">
    <property type="match status" value="1"/>
</dbReference>
<keyword evidence="3" id="KW-1185">Reference proteome</keyword>